<keyword evidence="2" id="KW-1185">Reference proteome</keyword>
<reference evidence="1 2" key="1">
    <citation type="journal article" date="2022" name="New Phytol.">
        <title>Ecological generalism drives hyperdiversity of secondary metabolite gene clusters in xylarialean endophytes.</title>
        <authorList>
            <person name="Franco M.E.E."/>
            <person name="Wisecaver J.H."/>
            <person name="Arnold A.E."/>
            <person name="Ju Y.M."/>
            <person name="Slot J.C."/>
            <person name="Ahrendt S."/>
            <person name="Moore L.P."/>
            <person name="Eastman K.E."/>
            <person name="Scott K."/>
            <person name="Konkel Z."/>
            <person name="Mondo S.J."/>
            <person name="Kuo A."/>
            <person name="Hayes R.D."/>
            <person name="Haridas S."/>
            <person name="Andreopoulos B."/>
            <person name="Riley R."/>
            <person name="LaButti K."/>
            <person name="Pangilinan J."/>
            <person name="Lipzen A."/>
            <person name="Amirebrahimi M."/>
            <person name="Yan J."/>
            <person name="Adam C."/>
            <person name="Keymanesh K."/>
            <person name="Ng V."/>
            <person name="Louie K."/>
            <person name="Northen T."/>
            <person name="Drula E."/>
            <person name="Henrissat B."/>
            <person name="Hsieh H.M."/>
            <person name="Youens-Clark K."/>
            <person name="Lutzoni F."/>
            <person name="Miadlikowska J."/>
            <person name="Eastwood D.C."/>
            <person name="Hamelin R.C."/>
            <person name="Grigoriev I.V."/>
            <person name="U'Ren J.M."/>
        </authorList>
    </citation>
    <scope>NUCLEOTIDE SEQUENCE [LARGE SCALE GENOMIC DNA]</scope>
    <source>
        <strain evidence="1 2">CBS 119005</strain>
    </source>
</reference>
<comment type="caution">
    <text evidence="1">The sequence shown here is derived from an EMBL/GenBank/DDBJ whole genome shotgun (WGS) entry which is preliminary data.</text>
</comment>
<dbReference type="EMBL" id="MU393519">
    <property type="protein sequence ID" value="KAI4862755.1"/>
    <property type="molecule type" value="Genomic_DNA"/>
</dbReference>
<protein>
    <submittedName>
        <fullName evidence="1">O-methyltransferase</fullName>
    </submittedName>
</protein>
<gene>
    <name evidence="1" type="ORF">F4820DRAFT_450671</name>
</gene>
<sequence>MTSSSHQAITFIEKLNILSSRLSLRDDKQAKSEALQLSRQLTTSLEEPDNAAVGLAYSPLIAIAARIAVDLDLFNYILLHDGPITSQELASLSGGEELLIIRILRPLASMGVVREVGERTWDITPVTKALATEEIKAGHRIIAEMVIGAATKAPKWLRETGYRCPTDPQDGFIQYAFQTKLTAFQLFNSMPSVLKDFNTFMGSTMGARRYWLDWFPVRERLIDGASRDSPLLIDVGGGKGHDIMAFHDKYPDQGSLVLQDSAAVTDSIDPLYPSIKVTTYDFFTEQPIKGARSYFYHHILHDWSDEKSLEILEQVKHAMKPGYSKLLLHEMIVPEQGASTFHGTYDLTMMVFNAGIERSQRQWEELLGKAGLEIVKFWPPPQEDADGIVEAMLKV</sequence>
<dbReference type="Proteomes" id="UP001497700">
    <property type="component" value="Unassembled WGS sequence"/>
</dbReference>
<proteinExistence type="predicted"/>
<evidence type="ECO:0000313" key="2">
    <source>
        <dbReference type="Proteomes" id="UP001497700"/>
    </source>
</evidence>
<evidence type="ECO:0000313" key="1">
    <source>
        <dbReference type="EMBL" id="KAI4862755.1"/>
    </source>
</evidence>
<name>A0ACB9YUT3_9PEZI</name>
<organism evidence="1 2">
    <name type="scientific">Hypoxylon rubiginosum</name>
    <dbReference type="NCBI Taxonomy" id="110542"/>
    <lineage>
        <taxon>Eukaryota</taxon>
        <taxon>Fungi</taxon>
        <taxon>Dikarya</taxon>
        <taxon>Ascomycota</taxon>
        <taxon>Pezizomycotina</taxon>
        <taxon>Sordariomycetes</taxon>
        <taxon>Xylariomycetidae</taxon>
        <taxon>Xylariales</taxon>
        <taxon>Hypoxylaceae</taxon>
        <taxon>Hypoxylon</taxon>
    </lineage>
</organism>
<accession>A0ACB9YUT3</accession>